<evidence type="ECO:0000313" key="7">
    <source>
        <dbReference type="EMBL" id="MBD8502943.1"/>
    </source>
</evidence>
<keyword evidence="3 5" id="KW-1133">Transmembrane helix</keyword>
<feature type="domain" description="EamA" evidence="6">
    <location>
        <begin position="9"/>
        <end position="136"/>
    </location>
</feature>
<organism evidence="7 8">
    <name type="scientific">Thauera sedimentorum</name>
    <dbReference type="NCBI Taxonomy" id="2767595"/>
    <lineage>
        <taxon>Bacteria</taxon>
        <taxon>Pseudomonadati</taxon>
        <taxon>Pseudomonadota</taxon>
        <taxon>Betaproteobacteria</taxon>
        <taxon>Rhodocyclales</taxon>
        <taxon>Zoogloeaceae</taxon>
        <taxon>Thauera</taxon>
    </lineage>
</organism>
<dbReference type="Pfam" id="PF00892">
    <property type="entry name" value="EamA"/>
    <property type="match status" value="2"/>
</dbReference>
<dbReference type="EMBL" id="JACYTO010000001">
    <property type="protein sequence ID" value="MBD8502943.1"/>
    <property type="molecule type" value="Genomic_DNA"/>
</dbReference>
<feature type="transmembrane region" description="Helical" evidence="5">
    <location>
        <begin position="149"/>
        <end position="167"/>
    </location>
</feature>
<evidence type="ECO:0000256" key="5">
    <source>
        <dbReference type="SAM" id="Phobius"/>
    </source>
</evidence>
<reference evidence="8" key="1">
    <citation type="submission" date="2023-07" db="EMBL/GenBank/DDBJ databases">
        <title>Thauera sp. CAU 1555 isolated from sand of Yaerae Beach.</title>
        <authorList>
            <person name="Kim W."/>
        </authorList>
    </citation>
    <scope>NUCLEOTIDE SEQUENCE [LARGE SCALE GENOMIC DNA]</scope>
    <source>
        <strain evidence="8">CAU 1555</strain>
    </source>
</reference>
<dbReference type="InterPro" id="IPR037185">
    <property type="entry name" value="EmrE-like"/>
</dbReference>
<feature type="transmembrane region" description="Helical" evidence="5">
    <location>
        <begin position="212"/>
        <end position="233"/>
    </location>
</feature>
<dbReference type="Gene3D" id="1.10.3730.20">
    <property type="match status" value="1"/>
</dbReference>
<dbReference type="InterPro" id="IPR050638">
    <property type="entry name" value="AA-Vitamin_Transporters"/>
</dbReference>
<feature type="transmembrane region" description="Helical" evidence="5">
    <location>
        <begin position="33"/>
        <end position="54"/>
    </location>
</feature>
<gene>
    <name evidence="7" type="ORF">IFO67_08625</name>
</gene>
<dbReference type="Proteomes" id="UP000603602">
    <property type="component" value="Unassembled WGS sequence"/>
</dbReference>
<sequence>MKPRDLFELFLLAALWGGSFLFTRIAVPEFGPFALIELRVGLAALVLLPVLAVSGGLAQLWRRGPVLLVLGLTSSALPFVLYAYATLTVTAGFAAVVNATTPLFTALVAWLWLRDRLSAGATLGLCAGVAGVVILVWDKLAFGGEGAGLAVAACLGATLSYGISASITKRYLTGAAPMVTATGSQFYAALLLAPLALAYWPEQPPSSGSWMAGILLAVLCTGLAFVLFFRLMARVGPQRAVTVTLLIPVFGMLWGALFIDEQVTLLMLVGSGIILLGTGLATGVVRLPR</sequence>
<name>A0ABR9BA80_9RHOO</name>
<feature type="transmembrane region" description="Helical" evidence="5">
    <location>
        <begin position="7"/>
        <end position="27"/>
    </location>
</feature>
<keyword evidence="8" id="KW-1185">Reference proteome</keyword>
<dbReference type="PANTHER" id="PTHR32322:SF9">
    <property type="entry name" value="AMINO-ACID METABOLITE EFFLUX PUMP-RELATED"/>
    <property type="match status" value="1"/>
</dbReference>
<feature type="transmembrane region" description="Helical" evidence="5">
    <location>
        <begin position="265"/>
        <end position="285"/>
    </location>
</feature>
<comment type="subcellular location">
    <subcellularLocation>
        <location evidence="1">Membrane</location>
        <topology evidence="1">Multi-pass membrane protein</topology>
    </subcellularLocation>
</comment>
<dbReference type="RefSeq" id="WP_187717687.1">
    <property type="nucleotide sequence ID" value="NZ_JACTAH010000001.1"/>
</dbReference>
<keyword evidence="4 5" id="KW-0472">Membrane</keyword>
<protein>
    <submittedName>
        <fullName evidence="7">DMT family transporter</fullName>
    </submittedName>
</protein>
<keyword evidence="2 5" id="KW-0812">Transmembrane</keyword>
<comment type="caution">
    <text evidence="7">The sequence shown here is derived from an EMBL/GenBank/DDBJ whole genome shotgun (WGS) entry which is preliminary data.</text>
</comment>
<evidence type="ECO:0000256" key="1">
    <source>
        <dbReference type="ARBA" id="ARBA00004141"/>
    </source>
</evidence>
<proteinExistence type="predicted"/>
<feature type="transmembrane region" description="Helical" evidence="5">
    <location>
        <begin position="91"/>
        <end position="113"/>
    </location>
</feature>
<dbReference type="InterPro" id="IPR000620">
    <property type="entry name" value="EamA_dom"/>
</dbReference>
<dbReference type="SUPFAM" id="SSF103481">
    <property type="entry name" value="Multidrug resistance efflux transporter EmrE"/>
    <property type="match status" value="2"/>
</dbReference>
<feature type="transmembrane region" description="Helical" evidence="5">
    <location>
        <begin position="120"/>
        <end position="137"/>
    </location>
</feature>
<feature type="domain" description="EamA" evidence="6">
    <location>
        <begin position="150"/>
        <end position="281"/>
    </location>
</feature>
<evidence type="ECO:0000256" key="4">
    <source>
        <dbReference type="ARBA" id="ARBA00023136"/>
    </source>
</evidence>
<feature type="transmembrane region" description="Helical" evidence="5">
    <location>
        <begin position="240"/>
        <end position="259"/>
    </location>
</feature>
<feature type="transmembrane region" description="Helical" evidence="5">
    <location>
        <begin position="179"/>
        <end position="200"/>
    </location>
</feature>
<evidence type="ECO:0000313" key="8">
    <source>
        <dbReference type="Proteomes" id="UP000603602"/>
    </source>
</evidence>
<evidence type="ECO:0000256" key="2">
    <source>
        <dbReference type="ARBA" id="ARBA00022692"/>
    </source>
</evidence>
<evidence type="ECO:0000256" key="3">
    <source>
        <dbReference type="ARBA" id="ARBA00022989"/>
    </source>
</evidence>
<accession>A0ABR9BA80</accession>
<evidence type="ECO:0000259" key="6">
    <source>
        <dbReference type="Pfam" id="PF00892"/>
    </source>
</evidence>
<dbReference type="PANTHER" id="PTHR32322">
    <property type="entry name" value="INNER MEMBRANE TRANSPORTER"/>
    <property type="match status" value="1"/>
</dbReference>
<feature type="transmembrane region" description="Helical" evidence="5">
    <location>
        <begin position="66"/>
        <end position="85"/>
    </location>
</feature>